<dbReference type="Gene3D" id="3.80.10.10">
    <property type="entry name" value="Ribonuclease Inhibitor"/>
    <property type="match status" value="1"/>
</dbReference>
<evidence type="ECO:0000313" key="2">
    <source>
        <dbReference type="Proteomes" id="UP000265703"/>
    </source>
</evidence>
<keyword evidence="2" id="KW-1185">Reference proteome</keyword>
<gene>
    <name evidence="1" type="ORF">C1645_820968</name>
</gene>
<organism evidence="1 2">
    <name type="scientific">Glomus cerebriforme</name>
    <dbReference type="NCBI Taxonomy" id="658196"/>
    <lineage>
        <taxon>Eukaryota</taxon>
        <taxon>Fungi</taxon>
        <taxon>Fungi incertae sedis</taxon>
        <taxon>Mucoromycota</taxon>
        <taxon>Glomeromycotina</taxon>
        <taxon>Glomeromycetes</taxon>
        <taxon>Glomerales</taxon>
        <taxon>Glomeraceae</taxon>
        <taxon>Glomus</taxon>
    </lineage>
</organism>
<dbReference type="Proteomes" id="UP000265703">
    <property type="component" value="Unassembled WGS sequence"/>
</dbReference>
<proteinExistence type="predicted"/>
<protein>
    <recommendedName>
        <fullName evidence="3">F-box domain-containing protein</fullName>
    </recommendedName>
</protein>
<accession>A0A397T368</accession>
<dbReference type="InterPro" id="IPR032675">
    <property type="entry name" value="LRR_dom_sf"/>
</dbReference>
<reference evidence="1 2" key="1">
    <citation type="submission" date="2018-06" db="EMBL/GenBank/DDBJ databases">
        <title>Comparative genomics reveals the genomic features of Rhizophagus irregularis, R. cerebriforme, R. diaphanum and Gigaspora rosea, and their symbiotic lifestyle signature.</title>
        <authorList>
            <person name="Morin E."/>
            <person name="San Clemente H."/>
            <person name="Chen E.C.H."/>
            <person name="De La Providencia I."/>
            <person name="Hainaut M."/>
            <person name="Kuo A."/>
            <person name="Kohler A."/>
            <person name="Murat C."/>
            <person name="Tang N."/>
            <person name="Roy S."/>
            <person name="Loubradou J."/>
            <person name="Henrissat B."/>
            <person name="Grigoriev I.V."/>
            <person name="Corradi N."/>
            <person name="Roux C."/>
            <person name="Martin F.M."/>
        </authorList>
    </citation>
    <scope>NUCLEOTIDE SEQUENCE [LARGE SCALE GENOMIC DNA]</scope>
    <source>
        <strain evidence="1 2">DAOM 227022</strain>
    </source>
</reference>
<comment type="caution">
    <text evidence="1">The sequence shown here is derived from an EMBL/GenBank/DDBJ whole genome shotgun (WGS) entry which is preliminary data.</text>
</comment>
<dbReference type="AlphaFoldDB" id="A0A397T368"/>
<evidence type="ECO:0008006" key="3">
    <source>
        <dbReference type="Google" id="ProtNLM"/>
    </source>
</evidence>
<dbReference type="OrthoDB" id="2344483at2759"/>
<sequence length="452" mass="53717">MSKLNEDTLFLIFEELQDDSNSLFSCLMVNRLWCESVIPVLWRNPWRYDNINYNNKNYLFATIAFYLPDNIKIFLKGQGITLSPILYQSPLFDYLSFCKSINVDIMNNIISIASSLYYIQFPLQQEFYNLIMRKCPELKYLDMRSIKHQIFYFPEANTCLKSLCELICDTSIGPKYFYGLAYVCHNIQSLIIINESNTVNLGIKILIEFQENIKYFEWRNDLMEYSLYDPYEEILLALEKKADTLNHLKIFFQSIDSHECTSLLKVLPKFHKLKTLIIHDFMFVNKDKLTLKMLIYHDLEILDIDYITLEVAADIIKNNGGHLRKILLRYYYNFYVGDFYEESLDFIHKVYEHCPLIEDLSLTFLTSKEHFIEFEKLLEVCQNLKLLLITSNIDEENQEELLKILNRSAPTNLREIRFFNSFTSLQKTWRILRKMEESTESDLITILDIPVQ</sequence>
<name>A0A397T368_9GLOM</name>
<evidence type="ECO:0000313" key="1">
    <source>
        <dbReference type="EMBL" id="RIA92272.1"/>
    </source>
</evidence>
<dbReference type="EMBL" id="QKYT01000131">
    <property type="protein sequence ID" value="RIA92272.1"/>
    <property type="molecule type" value="Genomic_DNA"/>
</dbReference>
<dbReference type="SUPFAM" id="SSF52047">
    <property type="entry name" value="RNI-like"/>
    <property type="match status" value="1"/>
</dbReference>